<evidence type="ECO:0000313" key="2">
    <source>
        <dbReference type="Proteomes" id="UP000317536"/>
    </source>
</evidence>
<evidence type="ECO:0000313" key="1">
    <source>
        <dbReference type="EMBL" id="TSJ85152.1"/>
    </source>
</evidence>
<dbReference type="EMBL" id="VMHJ01000004">
    <property type="protein sequence ID" value="TSJ85152.1"/>
    <property type="molecule type" value="Genomic_DNA"/>
</dbReference>
<protein>
    <submittedName>
        <fullName evidence="1">Uncharacterized protein</fullName>
    </submittedName>
</protein>
<sequence>MTTDQEAAQAFRRLRPYLAPVMDEWELIALDGGFEAGEPYFALSYAVASIPSYQVDVPRDVLVQAFSCLNEDDRQEYADILKGATA</sequence>
<name>A0A556R8D8_9BIFI</name>
<dbReference type="Proteomes" id="UP000317536">
    <property type="component" value="Unassembled WGS sequence"/>
</dbReference>
<dbReference type="AlphaFoldDB" id="A0A556R8D8"/>
<reference evidence="1 2" key="1">
    <citation type="submission" date="2019-07" db="EMBL/GenBank/DDBJ databases">
        <title>Bifidobacterium asteroides genomes.</title>
        <authorList>
            <person name="Zheng H."/>
        </authorList>
    </citation>
    <scope>NUCLEOTIDE SEQUENCE [LARGE SCALE GENOMIC DNA]</scope>
    <source>
        <strain evidence="1 2">W8111</strain>
    </source>
</reference>
<gene>
    <name evidence="1" type="ORF">FPK29_08270</name>
</gene>
<proteinExistence type="predicted"/>
<organism evidence="1 2">
    <name type="scientific">Bifidobacterium asteroides</name>
    <dbReference type="NCBI Taxonomy" id="1684"/>
    <lineage>
        <taxon>Bacteria</taxon>
        <taxon>Bacillati</taxon>
        <taxon>Actinomycetota</taxon>
        <taxon>Actinomycetes</taxon>
        <taxon>Bifidobacteriales</taxon>
        <taxon>Bifidobacteriaceae</taxon>
        <taxon>Bifidobacterium</taxon>
    </lineage>
</organism>
<accession>A0A556R8D8</accession>
<comment type="caution">
    <text evidence="1">The sequence shown here is derived from an EMBL/GenBank/DDBJ whole genome shotgun (WGS) entry which is preliminary data.</text>
</comment>